<dbReference type="AlphaFoldDB" id="A0A0C3D1R1"/>
<reference evidence="2 3" key="1">
    <citation type="submission" date="2014-04" db="EMBL/GenBank/DDBJ databases">
        <authorList>
            <consortium name="DOE Joint Genome Institute"/>
            <person name="Kuo A."/>
            <person name="Kohler A."/>
            <person name="Nagy L.G."/>
            <person name="Floudas D."/>
            <person name="Copeland A."/>
            <person name="Barry K.W."/>
            <person name="Cichocki N."/>
            <person name="Veneault-Fourrey C."/>
            <person name="LaButti K."/>
            <person name="Lindquist E.A."/>
            <person name="Lipzen A."/>
            <person name="Lundell T."/>
            <person name="Morin E."/>
            <person name="Murat C."/>
            <person name="Sun H."/>
            <person name="Tunlid A."/>
            <person name="Henrissat B."/>
            <person name="Grigoriev I.V."/>
            <person name="Hibbett D.S."/>
            <person name="Martin F."/>
            <person name="Nordberg H.P."/>
            <person name="Cantor M.N."/>
            <person name="Hua S.X."/>
        </authorList>
    </citation>
    <scope>NUCLEOTIDE SEQUENCE [LARGE SCALE GENOMIC DNA]</scope>
    <source>
        <strain evidence="2 3">Foug A</strain>
    </source>
</reference>
<sequence>MVQPCRLMVELNAPGHNAQDDSARPTIFHAPTYGSSGLRLSDDNLVDEFGMLSLSKDGPGPSSSSAHPPGQLSSLPIYAPMSWSPLTPDRTSPYRPINLNIPSGTSFTSRQRFSSPSDRGLSSGTTPHTASSHCTVYSQHIPSQVRRHLDRYHRFRE</sequence>
<evidence type="ECO:0000313" key="3">
    <source>
        <dbReference type="Proteomes" id="UP000053989"/>
    </source>
</evidence>
<organism evidence="2 3">
    <name type="scientific">Scleroderma citrinum Foug A</name>
    <dbReference type="NCBI Taxonomy" id="1036808"/>
    <lineage>
        <taxon>Eukaryota</taxon>
        <taxon>Fungi</taxon>
        <taxon>Dikarya</taxon>
        <taxon>Basidiomycota</taxon>
        <taxon>Agaricomycotina</taxon>
        <taxon>Agaricomycetes</taxon>
        <taxon>Agaricomycetidae</taxon>
        <taxon>Boletales</taxon>
        <taxon>Sclerodermatineae</taxon>
        <taxon>Sclerodermataceae</taxon>
        <taxon>Scleroderma</taxon>
    </lineage>
</organism>
<feature type="compositionally biased region" description="Low complexity" evidence="1">
    <location>
        <begin position="58"/>
        <end position="70"/>
    </location>
</feature>
<keyword evidence="3" id="KW-1185">Reference proteome</keyword>
<accession>A0A0C3D1R1</accession>
<dbReference type="EMBL" id="KN822496">
    <property type="protein sequence ID" value="KIM50344.1"/>
    <property type="molecule type" value="Genomic_DNA"/>
</dbReference>
<gene>
    <name evidence="2" type="ORF">SCLCIDRAFT_879422</name>
</gene>
<reference evidence="3" key="2">
    <citation type="submission" date="2015-01" db="EMBL/GenBank/DDBJ databases">
        <title>Evolutionary Origins and Diversification of the Mycorrhizal Mutualists.</title>
        <authorList>
            <consortium name="DOE Joint Genome Institute"/>
            <consortium name="Mycorrhizal Genomics Consortium"/>
            <person name="Kohler A."/>
            <person name="Kuo A."/>
            <person name="Nagy L.G."/>
            <person name="Floudas D."/>
            <person name="Copeland A."/>
            <person name="Barry K.W."/>
            <person name="Cichocki N."/>
            <person name="Veneault-Fourrey C."/>
            <person name="LaButti K."/>
            <person name="Lindquist E.A."/>
            <person name="Lipzen A."/>
            <person name="Lundell T."/>
            <person name="Morin E."/>
            <person name="Murat C."/>
            <person name="Riley R."/>
            <person name="Ohm R."/>
            <person name="Sun H."/>
            <person name="Tunlid A."/>
            <person name="Henrissat B."/>
            <person name="Grigoriev I.V."/>
            <person name="Hibbett D.S."/>
            <person name="Martin F."/>
        </authorList>
    </citation>
    <scope>NUCLEOTIDE SEQUENCE [LARGE SCALE GENOMIC DNA]</scope>
    <source>
        <strain evidence="3">Foug A</strain>
    </source>
</reference>
<dbReference type="HOGENOM" id="CLU_1678984_0_0_1"/>
<protein>
    <submittedName>
        <fullName evidence="2">Uncharacterized protein</fullName>
    </submittedName>
</protein>
<evidence type="ECO:0000313" key="2">
    <source>
        <dbReference type="EMBL" id="KIM50344.1"/>
    </source>
</evidence>
<proteinExistence type="predicted"/>
<dbReference type="Proteomes" id="UP000053989">
    <property type="component" value="Unassembled WGS sequence"/>
</dbReference>
<feature type="compositionally biased region" description="Polar residues" evidence="1">
    <location>
        <begin position="100"/>
        <end position="133"/>
    </location>
</feature>
<feature type="region of interest" description="Disordered" evidence="1">
    <location>
        <begin position="94"/>
        <end position="133"/>
    </location>
</feature>
<feature type="region of interest" description="Disordered" evidence="1">
    <location>
        <begin position="52"/>
        <end position="78"/>
    </location>
</feature>
<dbReference type="InParanoid" id="A0A0C3D1R1"/>
<evidence type="ECO:0000256" key="1">
    <source>
        <dbReference type="SAM" id="MobiDB-lite"/>
    </source>
</evidence>
<dbReference type="OrthoDB" id="10575460at2759"/>
<name>A0A0C3D1R1_9AGAM</name>